<evidence type="ECO:0000313" key="10">
    <source>
        <dbReference type="EMBL" id="CAA9342167.1"/>
    </source>
</evidence>
<reference evidence="10" key="1">
    <citation type="submission" date="2020-02" db="EMBL/GenBank/DDBJ databases">
        <authorList>
            <person name="Meier V. D."/>
        </authorList>
    </citation>
    <scope>NUCLEOTIDE SEQUENCE</scope>
    <source>
        <strain evidence="10">AVDCRST_MAG29</strain>
    </source>
</reference>
<dbReference type="GO" id="GO:0005886">
    <property type="term" value="C:plasma membrane"/>
    <property type="evidence" value="ECO:0007669"/>
    <property type="project" value="UniProtKB-SubCell"/>
</dbReference>
<dbReference type="InterPro" id="IPR002549">
    <property type="entry name" value="AI-2E-like"/>
</dbReference>
<keyword evidence="6 9" id="KW-1133">Transmembrane helix</keyword>
<evidence type="ECO:0000256" key="2">
    <source>
        <dbReference type="ARBA" id="ARBA00009773"/>
    </source>
</evidence>
<feature type="region of interest" description="Disordered" evidence="8">
    <location>
        <begin position="1"/>
        <end position="86"/>
    </location>
</feature>
<feature type="compositionally biased region" description="Basic and acidic residues" evidence="8">
    <location>
        <begin position="49"/>
        <end position="62"/>
    </location>
</feature>
<evidence type="ECO:0000256" key="8">
    <source>
        <dbReference type="SAM" id="MobiDB-lite"/>
    </source>
</evidence>
<feature type="transmembrane region" description="Helical" evidence="9">
    <location>
        <begin position="351"/>
        <end position="375"/>
    </location>
</feature>
<feature type="transmembrane region" description="Helical" evidence="9">
    <location>
        <begin position="395"/>
        <end position="423"/>
    </location>
</feature>
<keyword evidence="7 9" id="KW-0472">Membrane</keyword>
<gene>
    <name evidence="10" type="ORF">AVDCRST_MAG29-1646</name>
</gene>
<dbReference type="AlphaFoldDB" id="A0A6J4LV46"/>
<evidence type="ECO:0000256" key="5">
    <source>
        <dbReference type="ARBA" id="ARBA00022692"/>
    </source>
</evidence>
<dbReference type="EMBL" id="CADCUG010000104">
    <property type="protein sequence ID" value="CAA9342167.1"/>
    <property type="molecule type" value="Genomic_DNA"/>
</dbReference>
<feature type="transmembrane region" description="Helical" evidence="9">
    <location>
        <begin position="237"/>
        <end position="261"/>
    </location>
</feature>
<feature type="transmembrane region" description="Helical" evidence="9">
    <location>
        <begin position="324"/>
        <end position="344"/>
    </location>
</feature>
<organism evidence="10">
    <name type="scientific">uncultured Nocardioidaceae bacterium</name>
    <dbReference type="NCBI Taxonomy" id="253824"/>
    <lineage>
        <taxon>Bacteria</taxon>
        <taxon>Bacillati</taxon>
        <taxon>Actinomycetota</taxon>
        <taxon>Actinomycetes</taxon>
        <taxon>Propionibacteriales</taxon>
        <taxon>Nocardioidaceae</taxon>
        <taxon>environmental samples</taxon>
    </lineage>
</organism>
<dbReference type="Pfam" id="PF01594">
    <property type="entry name" value="AI-2E_transport"/>
    <property type="match status" value="1"/>
</dbReference>
<feature type="transmembrane region" description="Helical" evidence="9">
    <location>
        <begin position="123"/>
        <end position="144"/>
    </location>
</feature>
<dbReference type="PANTHER" id="PTHR21716">
    <property type="entry name" value="TRANSMEMBRANE PROTEIN"/>
    <property type="match status" value="1"/>
</dbReference>
<evidence type="ECO:0000256" key="3">
    <source>
        <dbReference type="ARBA" id="ARBA00022448"/>
    </source>
</evidence>
<keyword evidence="3" id="KW-0813">Transport</keyword>
<dbReference type="PANTHER" id="PTHR21716:SF53">
    <property type="entry name" value="PERMEASE PERM-RELATED"/>
    <property type="match status" value="1"/>
</dbReference>
<comment type="similarity">
    <text evidence="2">Belongs to the autoinducer-2 exporter (AI-2E) (TC 2.A.86) family.</text>
</comment>
<feature type="transmembrane region" description="Helical" evidence="9">
    <location>
        <begin position="156"/>
        <end position="177"/>
    </location>
</feature>
<name>A0A6J4LV46_9ACTN</name>
<sequence>MSQPVAPDDQAEQTAQPGAVPPSGDLDATPPTDAAGSASTPDGPPVDGPRYDDAAHDLDHRVAARATTRTPPPPVDLNKSSDSSPPGRTDLIGAGLVWLSQWSLRLILIGVAAWLLVRILGELWVIVLPVFLALLLTSVLQPGVSLLRQRGMPSAAAAGLVIVTTVLGIVGIFAAIAPSVTDQVTQVADRVSGGLQEIQDWVAGPPLNFSDQQFAEAINQAQERLSGSASTIATSGFTVLSAVSSALVTTVLILVLTFFMLKDGDKFTPWLDAVVGRSAGRHLTLVLRRSYGALGSFIRTQLFVSFVDAVFIGIGLLILDVPLALPLTVLTFFGGLVPIVGALFAGAVAVLVALVTNGPTTALIVLGLILLVQQLEGNVLSPMLQGRTLSLHPGVVILAVTAGSTLFGIVGAFLAVPTVAVVAQALRYLDELADATAAAAQATAGTPKRPPRPMPARPAPRAAIVSRVAPLKKSLISRLPGTRR</sequence>
<evidence type="ECO:0000256" key="4">
    <source>
        <dbReference type="ARBA" id="ARBA00022475"/>
    </source>
</evidence>
<comment type="subcellular location">
    <subcellularLocation>
        <location evidence="1">Cell membrane</location>
        <topology evidence="1">Multi-pass membrane protein</topology>
    </subcellularLocation>
</comment>
<accession>A0A6J4LV46</accession>
<feature type="transmembrane region" description="Helical" evidence="9">
    <location>
        <begin position="91"/>
        <end position="117"/>
    </location>
</feature>
<protein>
    <submittedName>
        <fullName evidence="10">UPF0118 membrane protein SCO0513</fullName>
    </submittedName>
</protein>
<proteinExistence type="inferred from homology"/>
<evidence type="ECO:0000256" key="1">
    <source>
        <dbReference type="ARBA" id="ARBA00004651"/>
    </source>
</evidence>
<feature type="region of interest" description="Disordered" evidence="8">
    <location>
        <begin position="440"/>
        <end position="462"/>
    </location>
</feature>
<feature type="transmembrane region" description="Helical" evidence="9">
    <location>
        <begin position="297"/>
        <end position="318"/>
    </location>
</feature>
<dbReference type="GO" id="GO:0055085">
    <property type="term" value="P:transmembrane transport"/>
    <property type="evidence" value="ECO:0007669"/>
    <property type="project" value="TreeGrafter"/>
</dbReference>
<keyword evidence="4" id="KW-1003">Cell membrane</keyword>
<evidence type="ECO:0000256" key="7">
    <source>
        <dbReference type="ARBA" id="ARBA00023136"/>
    </source>
</evidence>
<evidence type="ECO:0000256" key="6">
    <source>
        <dbReference type="ARBA" id="ARBA00022989"/>
    </source>
</evidence>
<keyword evidence="5 9" id="KW-0812">Transmembrane</keyword>
<evidence type="ECO:0000256" key="9">
    <source>
        <dbReference type="SAM" id="Phobius"/>
    </source>
</evidence>